<sequence>MTTINLSVPFESLVTAIRSLTWNEQQQLLKLLEEQMFESEEAWEDSPEIVAEIQQAREAYQAGDYQTLEEFMSNKSQG</sequence>
<reference evidence="1" key="1">
    <citation type="submission" date="2021-04" db="EMBL/GenBank/DDBJ databases">
        <title>Genome sequence of Woronichinia naegeliana from Washington state freshwater lake bloom.</title>
        <authorList>
            <person name="Dreher T.W."/>
        </authorList>
    </citation>
    <scope>NUCLEOTIDE SEQUENCE</scope>
    <source>
        <strain evidence="1">WA131</strain>
    </source>
</reference>
<evidence type="ECO:0000313" key="1">
    <source>
        <dbReference type="EMBL" id="UXE58685.1"/>
    </source>
</evidence>
<protein>
    <submittedName>
        <fullName evidence="1">Uncharacterized protein</fullName>
    </submittedName>
</protein>
<name>A0A977KUD4_9CYAN</name>
<gene>
    <name evidence="1" type="ORF">KA717_21920</name>
</gene>
<dbReference type="EMBL" id="CP073041">
    <property type="protein sequence ID" value="UXE58685.1"/>
    <property type="molecule type" value="Genomic_DNA"/>
</dbReference>
<accession>A0A977KUD4</accession>
<proteinExistence type="predicted"/>
<dbReference type="KEGG" id="wna:KA717_21920"/>
<dbReference type="Proteomes" id="UP001065613">
    <property type="component" value="Chromosome"/>
</dbReference>
<organism evidence="1">
    <name type="scientific">Woronichinia naegeliana WA131</name>
    <dbReference type="NCBI Taxonomy" id="2824559"/>
    <lineage>
        <taxon>Bacteria</taxon>
        <taxon>Bacillati</taxon>
        <taxon>Cyanobacteriota</taxon>
        <taxon>Cyanophyceae</taxon>
        <taxon>Synechococcales</taxon>
        <taxon>Coelosphaeriaceae</taxon>
        <taxon>Woronichinia</taxon>
    </lineage>
</organism>
<dbReference type="AlphaFoldDB" id="A0A977KUD4"/>